<feature type="domain" description="RZ-type" evidence="7">
    <location>
        <begin position="35"/>
        <end position="109"/>
    </location>
</feature>
<reference evidence="8 9" key="1">
    <citation type="submission" date="2019-09" db="EMBL/GenBank/DDBJ databases">
        <title>Bird 10,000 Genomes (B10K) Project - Family phase.</title>
        <authorList>
            <person name="Zhang G."/>
        </authorList>
    </citation>
    <scope>NUCLEOTIDE SEQUENCE [LARGE SCALE GENOMIC DNA]</scope>
    <source>
        <strain evidence="8">OUT-0019</strain>
        <tissue evidence="8">Blood</tissue>
    </source>
</reference>
<dbReference type="AlphaFoldDB" id="A0A7L3U1D4"/>
<keyword evidence="9" id="KW-1185">Reference proteome</keyword>
<dbReference type="GO" id="GO:0016887">
    <property type="term" value="F:ATP hydrolysis activity"/>
    <property type="evidence" value="ECO:0007669"/>
    <property type="project" value="InterPro"/>
</dbReference>
<evidence type="ECO:0000313" key="8">
    <source>
        <dbReference type="EMBL" id="NXV45629.1"/>
    </source>
</evidence>
<keyword evidence="8" id="KW-0436">Ligase</keyword>
<dbReference type="PANTHER" id="PTHR22605">
    <property type="entry name" value="RZ-TYPE DOMAIN-CONTAINING PROTEIN"/>
    <property type="match status" value="1"/>
</dbReference>
<comment type="caution">
    <text evidence="8">The sequence shown here is derived from an EMBL/GenBank/DDBJ whole genome shotgun (WGS) entry which is preliminary data.</text>
</comment>
<dbReference type="GO" id="GO:0006511">
    <property type="term" value="P:ubiquitin-dependent protein catabolic process"/>
    <property type="evidence" value="ECO:0007669"/>
    <property type="project" value="TreeGrafter"/>
</dbReference>
<sequence>GALVEMAVHTAAVLLCGQNPVLQPLRNLAFHPHAMENRGFINVCLYNAVLFFFSFLIACPNGHPCAVGECGRPMETSRCVDCGANVGGERHKPLPGFQELQRYEDRTQTGHILGDAKHRKTAGVSDRAMSPVVFVLIRLLTHLAMLLGATKDPQSLQKIIKPPVHDSVSFLQQHIRQDLVQLTKILGKSVDETINILHLVLSSLLKDPHQHQGHWPVQFDDVLSTKENRNKWEEIVANTIIAPELEDLDKKLLKLNRQIQEDERISSNPIVKIVYGDPVTFLSQLPEDSHIHHSKMWSCRKRISVENLGHVVQQKNAKDAVPLLWKFLQKEPELRLVKFLPEILALQRDLVRRFQNTTDVKHCSIGDFLKEPLSDVMRDLLQRRVKVFLSVWNKLRCSLDTNGEIKLPKGYCDADLTLDSKLEVLLPRRQGLGLCSTALASYLISLHNDFIHSVNKHIKEDDRYLISASEVADLHLISYEVERDLIPLILSNCQYSMEKGGETLQDFDLERIQQQVISKFLQGKPLITLKGIPTLVYRHDRNYEQLFNDVRNKLDQSALPSSVMNMISGELQSYSDVCDALSVTEITLGFLAMAGENAEMLLTDYIENVLQMGDQTNPHVLQALRRCHLKHNIALWQLLSTHKSEQLLRLKRDPFVDVSTAYKAELSPELAKLLNTFLVHSRLETFLQELHEMIILKLRRVRAVDEFRPTWSLKESLLPYLDAKHSALATELEETFPDEILLSHATATWKAAALFKRERRE</sequence>
<protein>
    <submittedName>
        <fullName evidence="8">RN213 ligase</fullName>
    </submittedName>
</protein>
<evidence type="ECO:0000256" key="2">
    <source>
        <dbReference type="ARBA" id="ARBA00022490"/>
    </source>
</evidence>
<evidence type="ECO:0000256" key="3">
    <source>
        <dbReference type="ARBA" id="ARBA00022723"/>
    </source>
</evidence>
<dbReference type="GO" id="GO:0008270">
    <property type="term" value="F:zinc ion binding"/>
    <property type="evidence" value="ECO:0007669"/>
    <property type="project" value="UniProtKB-KW"/>
</dbReference>
<evidence type="ECO:0000259" key="7">
    <source>
        <dbReference type="PROSITE" id="PS51981"/>
    </source>
</evidence>
<gene>
    <name evidence="8" type="primary">Rnf213_0</name>
    <name evidence="8" type="ORF">URIAAL_R07661</name>
</gene>
<feature type="non-terminal residue" evidence="8">
    <location>
        <position position="761"/>
    </location>
</feature>
<dbReference type="Proteomes" id="UP000535478">
    <property type="component" value="Unassembled WGS sequence"/>
</dbReference>
<accession>A0A7L3U1D4</accession>
<keyword evidence="5" id="KW-0862">Zinc</keyword>
<organism evidence="8 9">
    <name type="scientific">Uria aalge</name>
    <name type="common">Common mure</name>
    <name type="synonym">Colymbus aalge</name>
    <dbReference type="NCBI Taxonomy" id="13746"/>
    <lineage>
        <taxon>Eukaryota</taxon>
        <taxon>Metazoa</taxon>
        <taxon>Chordata</taxon>
        <taxon>Craniata</taxon>
        <taxon>Vertebrata</taxon>
        <taxon>Euteleostomi</taxon>
        <taxon>Archelosauria</taxon>
        <taxon>Archosauria</taxon>
        <taxon>Dinosauria</taxon>
        <taxon>Saurischia</taxon>
        <taxon>Theropoda</taxon>
        <taxon>Coelurosauria</taxon>
        <taxon>Aves</taxon>
        <taxon>Neognathae</taxon>
        <taxon>Neoaves</taxon>
        <taxon>Charadriiformes</taxon>
        <taxon>Alcidae</taxon>
        <taxon>Uria</taxon>
    </lineage>
</organism>
<evidence type="ECO:0000256" key="1">
    <source>
        <dbReference type="ARBA" id="ARBA00004496"/>
    </source>
</evidence>
<keyword evidence="4" id="KW-0863">Zinc-finger</keyword>
<dbReference type="GO" id="GO:0016020">
    <property type="term" value="C:membrane"/>
    <property type="evidence" value="ECO:0007669"/>
    <property type="project" value="TreeGrafter"/>
</dbReference>
<feature type="non-terminal residue" evidence="8">
    <location>
        <position position="1"/>
    </location>
</feature>
<dbReference type="GO" id="GO:2000051">
    <property type="term" value="P:negative regulation of non-canonical Wnt signaling pathway"/>
    <property type="evidence" value="ECO:0007669"/>
    <property type="project" value="TreeGrafter"/>
</dbReference>
<dbReference type="GO" id="GO:0016874">
    <property type="term" value="F:ligase activity"/>
    <property type="evidence" value="ECO:0007669"/>
    <property type="project" value="UniProtKB-KW"/>
</dbReference>
<dbReference type="EMBL" id="VZUE01000090">
    <property type="protein sequence ID" value="NXV45629.1"/>
    <property type="molecule type" value="Genomic_DNA"/>
</dbReference>
<dbReference type="Pfam" id="PF20173">
    <property type="entry name" value="ZnF_RZ-type"/>
    <property type="match status" value="1"/>
</dbReference>
<keyword evidence="2" id="KW-0963">Cytoplasm</keyword>
<evidence type="ECO:0000256" key="5">
    <source>
        <dbReference type="ARBA" id="ARBA00022833"/>
    </source>
</evidence>
<dbReference type="PANTHER" id="PTHR22605:SF16">
    <property type="entry name" value="E3 UBIQUITIN-PROTEIN LIGASE RNF213"/>
    <property type="match status" value="1"/>
</dbReference>
<comment type="subcellular location">
    <subcellularLocation>
        <location evidence="1">Cytoplasm</location>
    </subcellularLocation>
</comment>
<keyword evidence="3" id="KW-0479">Metal-binding</keyword>
<dbReference type="PROSITE" id="PS51981">
    <property type="entry name" value="ZF_RZ"/>
    <property type="match status" value="1"/>
</dbReference>
<proteinExistence type="predicted"/>
<dbReference type="GO" id="GO:0002040">
    <property type="term" value="P:sprouting angiogenesis"/>
    <property type="evidence" value="ECO:0007669"/>
    <property type="project" value="TreeGrafter"/>
</dbReference>
<name>A0A7L3U1D4_URIAL</name>
<dbReference type="GO" id="GO:0004842">
    <property type="term" value="F:ubiquitin-protein transferase activity"/>
    <property type="evidence" value="ECO:0007669"/>
    <property type="project" value="InterPro"/>
</dbReference>
<evidence type="ECO:0000256" key="6">
    <source>
        <dbReference type="ARBA" id="ARBA00022859"/>
    </source>
</evidence>
<dbReference type="InterPro" id="IPR046439">
    <property type="entry name" value="ZF_RZ_dom"/>
</dbReference>
<evidence type="ECO:0000313" key="9">
    <source>
        <dbReference type="Proteomes" id="UP000535478"/>
    </source>
</evidence>
<dbReference type="GO" id="GO:0005829">
    <property type="term" value="C:cytosol"/>
    <property type="evidence" value="ECO:0007669"/>
    <property type="project" value="TreeGrafter"/>
</dbReference>
<evidence type="ECO:0000256" key="4">
    <source>
        <dbReference type="ARBA" id="ARBA00022771"/>
    </source>
</evidence>
<dbReference type="InterPro" id="IPR031248">
    <property type="entry name" value="RNF213"/>
</dbReference>
<dbReference type="GO" id="GO:0002376">
    <property type="term" value="P:immune system process"/>
    <property type="evidence" value="ECO:0007669"/>
    <property type="project" value="UniProtKB-KW"/>
</dbReference>
<dbReference type="GO" id="GO:0005730">
    <property type="term" value="C:nucleolus"/>
    <property type="evidence" value="ECO:0007669"/>
    <property type="project" value="TreeGrafter"/>
</dbReference>
<keyword evidence="6" id="KW-0391">Immunity</keyword>